<feature type="signal peptide" evidence="1">
    <location>
        <begin position="1"/>
        <end position="26"/>
    </location>
</feature>
<dbReference type="PANTHER" id="PTHR16676:SF0">
    <property type="entry name" value="SIGNAL TRANSDUCER CD24"/>
    <property type="match status" value="1"/>
</dbReference>
<evidence type="ECO:0000313" key="3">
    <source>
        <dbReference type="Proteomes" id="UP000694416"/>
    </source>
</evidence>
<sequence>IGRVVVDRLGLGLLFLALLLHTKIHSNHTTVKTSSNNASQNTSVATNPANATTKVVGSALESAASLLLVLLYLAHL</sequence>
<dbReference type="GO" id="GO:0030296">
    <property type="term" value="F:protein tyrosine kinase activator activity"/>
    <property type="evidence" value="ECO:0007669"/>
    <property type="project" value="TreeGrafter"/>
</dbReference>
<dbReference type="Ensembl" id="ENSPTET00000047214.1">
    <property type="protein sequence ID" value="ENSPTEP00000034605.1"/>
    <property type="gene ID" value="ENSPTEG00000032824.1"/>
</dbReference>
<dbReference type="GO" id="GO:0022407">
    <property type="term" value="P:regulation of cell-cell adhesion"/>
    <property type="evidence" value="ECO:0007669"/>
    <property type="project" value="TreeGrafter"/>
</dbReference>
<dbReference type="InterPro" id="IPR028029">
    <property type="entry name" value="CD24"/>
</dbReference>
<keyword evidence="1" id="KW-0732">Signal</keyword>
<reference evidence="2" key="2">
    <citation type="submission" date="2025-09" db="UniProtKB">
        <authorList>
            <consortium name="Ensembl"/>
        </authorList>
    </citation>
    <scope>IDENTIFICATION</scope>
</reference>
<dbReference type="Pfam" id="PF14984">
    <property type="entry name" value="CD24"/>
    <property type="match status" value="1"/>
</dbReference>
<protein>
    <submittedName>
        <fullName evidence="2">Uncharacterized protein</fullName>
    </submittedName>
</protein>
<dbReference type="PANTHER" id="PTHR16676">
    <property type="entry name" value="SIGNAL TRANSDUCER CD24"/>
    <property type="match status" value="1"/>
</dbReference>
<dbReference type="GO" id="GO:0007155">
    <property type="term" value="P:cell adhesion"/>
    <property type="evidence" value="ECO:0007669"/>
    <property type="project" value="InterPro"/>
</dbReference>
<evidence type="ECO:0000256" key="1">
    <source>
        <dbReference type="SAM" id="SignalP"/>
    </source>
</evidence>
<proteinExistence type="predicted"/>
<accession>A0A8C9IKC8</accession>
<dbReference type="AlphaFoldDB" id="A0A8C9IKC8"/>
<dbReference type="Proteomes" id="UP000694416">
    <property type="component" value="Unplaced"/>
</dbReference>
<reference evidence="2" key="1">
    <citation type="submission" date="2025-08" db="UniProtKB">
        <authorList>
            <consortium name="Ensembl"/>
        </authorList>
    </citation>
    <scope>IDENTIFICATION</scope>
</reference>
<dbReference type="GO" id="GO:0001775">
    <property type="term" value="P:cell activation"/>
    <property type="evidence" value="ECO:0007669"/>
    <property type="project" value="TreeGrafter"/>
</dbReference>
<dbReference type="GO" id="GO:0045121">
    <property type="term" value="C:membrane raft"/>
    <property type="evidence" value="ECO:0007669"/>
    <property type="project" value="TreeGrafter"/>
</dbReference>
<keyword evidence="3" id="KW-1185">Reference proteome</keyword>
<organism evidence="2 3">
    <name type="scientific">Piliocolobus tephrosceles</name>
    <name type="common">Ugandan red Colobus</name>
    <dbReference type="NCBI Taxonomy" id="591936"/>
    <lineage>
        <taxon>Eukaryota</taxon>
        <taxon>Metazoa</taxon>
        <taxon>Chordata</taxon>
        <taxon>Craniata</taxon>
        <taxon>Vertebrata</taxon>
        <taxon>Euteleostomi</taxon>
        <taxon>Mammalia</taxon>
        <taxon>Eutheria</taxon>
        <taxon>Euarchontoglires</taxon>
        <taxon>Primates</taxon>
        <taxon>Haplorrhini</taxon>
        <taxon>Catarrhini</taxon>
        <taxon>Cercopithecidae</taxon>
        <taxon>Colobinae</taxon>
        <taxon>Piliocolobus</taxon>
    </lineage>
</organism>
<dbReference type="GO" id="GO:0009897">
    <property type="term" value="C:external side of plasma membrane"/>
    <property type="evidence" value="ECO:0007669"/>
    <property type="project" value="TreeGrafter"/>
</dbReference>
<evidence type="ECO:0000313" key="2">
    <source>
        <dbReference type="Ensembl" id="ENSPTEP00000034605.1"/>
    </source>
</evidence>
<name>A0A8C9IKC8_9PRIM</name>
<feature type="chain" id="PRO_5034902780" evidence="1">
    <location>
        <begin position="27"/>
        <end position="76"/>
    </location>
</feature>